<keyword evidence="10" id="KW-0408">Iron</keyword>
<dbReference type="PRINTS" id="PR00161">
    <property type="entry name" value="NIHGNASECYTB"/>
</dbReference>
<feature type="region of interest" description="Disordered" evidence="13">
    <location>
        <begin position="1"/>
        <end position="32"/>
    </location>
</feature>
<keyword evidence="4" id="KW-1003">Cell membrane</keyword>
<name>A0AAU7KQI4_9GAMM</name>
<organism evidence="16">
    <name type="scientific">Halomonas sp. H10-59</name>
    <dbReference type="NCBI Taxonomy" id="2950874"/>
    <lineage>
        <taxon>Bacteria</taxon>
        <taxon>Pseudomonadati</taxon>
        <taxon>Pseudomonadota</taxon>
        <taxon>Gammaproteobacteria</taxon>
        <taxon>Oceanospirillales</taxon>
        <taxon>Halomonadaceae</taxon>
        <taxon>Halomonas</taxon>
    </lineage>
</organism>
<evidence type="ECO:0000256" key="10">
    <source>
        <dbReference type="ARBA" id="ARBA00023004"/>
    </source>
</evidence>
<dbReference type="GO" id="GO:0022904">
    <property type="term" value="P:respiratory electron transport chain"/>
    <property type="evidence" value="ECO:0007669"/>
    <property type="project" value="InterPro"/>
</dbReference>
<evidence type="ECO:0000256" key="7">
    <source>
        <dbReference type="ARBA" id="ARBA00022723"/>
    </source>
</evidence>
<dbReference type="InterPro" id="IPR011577">
    <property type="entry name" value="Cyt_b561_bac/Ni-Hgenase"/>
</dbReference>
<keyword evidence="3" id="KW-0813">Transport</keyword>
<evidence type="ECO:0000256" key="4">
    <source>
        <dbReference type="ARBA" id="ARBA00022475"/>
    </source>
</evidence>
<reference evidence="16" key="1">
    <citation type="submission" date="2022-06" db="EMBL/GenBank/DDBJ databases">
        <title>A novel DMS-producing enzyme.</title>
        <authorList>
            <person name="Zhang Y."/>
        </authorList>
    </citation>
    <scope>NUCLEOTIDE SEQUENCE</scope>
    <source>
        <strain evidence="16">H10-59</strain>
    </source>
</reference>
<proteinExistence type="inferred from homology"/>
<evidence type="ECO:0000256" key="14">
    <source>
        <dbReference type="SAM" id="Phobius"/>
    </source>
</evidence>
<dbReference type="InterPro" id="IPR016174">
    <property type="entry name" value="Di-haem_cyt_TM"/>
</dbReference>
<evidence type="ECO:0000256" key="3">
    <source>
        <dbReference type="ARBA" id="ARBA00022448"/>
    </source>
</evidence>
<feature type="transmembrane region" description="Helical" evidence="14">
    <location>
        <begin position="90"/>
        <end position="111"/>
    </location>
</feature>
<dbReference type="Gene3D" id="1.20.950.20">
    <property type="entry name" value="Transmembrane di-heme cytochromes, Chain C"/>
    <property type="match status" value="1"/>
</dbReference>
<evidence type="ECO:0000259" key="15">
    <source>
        <dbReference type="Pfam" id="PF01292"/>
    </source>
</evidence>
<evidence type="ECO:0000256" key="1">
    <source>
        <dbReference type="ARBA" id="ARBA00004651"/>
    </source>
</evidence>
<evidence type="ECO:0000256" key="5">
    <source>
        <dbReference type="ARBA" id="ARBA00022617"/>
    </source>
</evidence>
<keyword evidence="7" id="KW-0479">Metal-binding</keyword>
<evidence type="ECO:0000256" key="2">
    <source>
        <dbReference type="ARBA" id="ARBA00008622"/>
    </source>
</evidence>
<dbReference type="GO" id="GO:0020037">
    <property type="term" value="F:heme binding"/>
    <property type="evidence" value="ECO:0007669"/>
    <property type="project" value="TreeGrafter"/>
</dbReference>
<evidence type="ECO:0000256" key="11">
    <source>
        <dbReference type="ARBA" id="ARBA00023136"/>
    </source>
</evidence>
<feature type="transmembrane region" description="Helical" evidence="14">
    <location>
        <begin position="159"/>
        <end position="184"/>
    </location>
</feature>
<evidence type="ECO:0000256" key="9">
    <source>
        <dbReference type="ARBA" id="ARBA00022989"/>
    </source>
</evidence>
<dbReference type="EMBL" id="CP098828">
    <property type="protein sequence ID" value="XBO73747.1"/>
    <property type="molecule type" value="Genomic_DNA"/>
</dbReference>
<keyword evidence="11 14" id="KW-0472">Membrane</keyword>
<dbReference type="GO" id="GO:0009055">
    <property type="term" value="F:electron transfer activity"/>
    <property type="evidence" value="ECO:0007669"/>
    <property type="project" value="InterPro"/>
</dbReference>
<feature type="transmembrane region" description="Helical" evidence="14">
    <location>
        <begin position="51"/>
        <end position="70"/>
    </location>
</feature>
<dbReference type="PROSITE" id="PS00883">
    <property type="entry name" value="NI_HGENASE_CYTB_2"/>
    <property type="match status" value="1"/>
</dbReference>
<dbReference type="InterPro" id="IPR051542">
    <property type="entry name" value="Hydrogenase_cytochrome"/>
</dbReference>
<dbReference type="NCBIfam" id="TIGR02125">
    <property type="entry name" value="CytB-hydogenase"/>
    <property type="match status" value="1"/>
</dbReference>
<feature type="domain" description="Cytochrome b561 bacterial/Ni-hydrogenase" evidence="15">
    <location>
        <begin position="44"/>
        <end position="250"/>
    </location>
</feature>
<keyword evidence="8" id="KW-0249">Electron transport</keyword>
<evidence type="ECO:0000256" key="8">
    <source>
        <dbReference type="ARBA" id="ARBA00022982"/>
    </source>
</evidence>
<dbReference type="AlphaFoldDB" id="A0AAU7KQI4"/>
<evidence type="ECO:0000256" key="12">
    <source>
        <dbReference type="ARBA" id="ARBA00056801"/>
    </source>
</evidence>
<dbReference type="RefSeq" id="WP_348814487.1">
    <property type="nucleotide sequence ID" value="NZ_CP098828.1"/>
</dbReference>
<protein>
    <submittedName>
        <fullName evidence="16">Ni/Fe-hydrogenase, b-type cytochrome subunit</fullName>
    </submittedName>
</protein>
<keyword evidence="5" id="KW-0349">Heme</keyword>
<keyword evidence="9 14" id="KW-1133">Transmembrane helix</keyword>
<dbReference type="FunFam" id="1.20.950.20:FF:000003">
    <property type="entry name" value="Ni/Fe-hydrogenase 1 b-type cytochrome subunit"/>
    <property type="match status" value="1"/>
</dbReference>
<evidence type="ECO:0000313" key="16">
    <source>
        <dbReference type="EMBL" id="XBO73747.1"/>
    </source>
</evidence>
<gene>
    <name evidence="16" type="primary">cybH</name>
    <name evidence="16" type="ORF">NFG57_12995</name>
</gene>
<dbReference type="GO" id="GO:0005886">
    <property type="term" value="C:plasma membrane"/>
    <property type="evidence" value="ECO:0007669"/>
    <property type="project" value="UniProtKB-SubCell"/>
</dbReference>
<comment type="subcellular location">
    <subcellularLocation>
        <location evidence="1">Cell membrane</location>
        <topology evidence="1">Multi-pass membrane protein</topology>
    </subcellularLocation>
</comment>
<evidence type="ECO:0000256" key="13">
    <source>
        <dbReference type="SAM" id="MobiDB-lite"/>
    </source>
</evidence>
<evidence type="ECO:0000256" key="6">
    <source>
        <dbReference type="ARBA" id="ARBA00022692"/>
    </source>
</evidence>
<comment type="similarity">
    <text evidence="2">Belongs to the HupC/HyaC/HydC family.</text>
</comment>
<dbReference type="Pfam" id="PF01292">
    <property type="entry name" value="Ni_hydr_CYTB"/>
    <property type="match status" value="1"/>
</dbReference>
<keyword evidence="6 14" id="KW-0812">Transmembrane</keyword>
<dbReference type="SUPFAM" id="SSF81342">
    <property type="entry name" value="Transmembrane di-heme cytochromes"/>
    <property type="match status" value="1"/>
</dbReference>
<accession>A0AAU7KQI4</accession>
<comment type="function">
    <text evidence="12">Probable b-type cytochrome.</text>
</comment>
<dbReference type="GO" id="GO:0005506">
    <property type="term" value="F:iron ion binding"/>
    <property type="evidence" value="ECO:0007669"/>
    <property type="project" value="InterPro"/>
</dbReference>
<dbReference type="PANTHER" id="PTHR30485">
    <property type="entry name" value="NI/FE-HYDROGENASE 1 B-TYPE CYTOCHROME SUBUNIT"/>
    <property type="match status" value="1"/>
</dbReference>
<sequence>MSHDSKASSTTTAGQADADSQAGKLGPGEERVLPSSVKQTSVYVYEAPLRLWHWTNAAAILVLIATGYFIGKPLPTVSGEASDHFVMGYIRFAHFTAGYILAIGFLFRFYWSLVGNHHAKQLFRLPLHRRDWWREVWFELRWYLFLEKRPRKYVGHNPLAQLAMFIFITLGTLFMIVTGMALYAEGALRGSWQDTLFGWVIPLAGQSLDVHTLHRLGMWVMITFIIIHVYVAIREDIMSRQSIVSTMISGERTFKDDDPL</sequence>
<dbReference type="InterPro" id="IPR000516">
    <property type="entry name" value="Ni-dep_Hydgase_cyt-B"/>
</dbReference>
<feature type="transmembrane region" description="Helical" evidence="14">
    <location>
        <begin position="216"/>
        <end position="233"/>
    </location>
</feature>
<dbReference type="PANTHER" id="PTHR30485:SF0">
    <property type="entry name" value="NI_FE-HYDROGENASE 1 B-TYPE CYTOCHROME SUBUNIT-RELATED"/>
    <property type="match status" value="1"/>
</dbReference>